<keyword evidence="1" id="KW-0812">Transmembrane</keyword>
<dbReference type="AlphaFoldDB" id="A0A0V0IJL7"/>
<reference evidence="2" key="1">
    <citation type="submission" date="2015-12" db="EMBL/GenBank/DDBJ databases">
        <title>Gene expression during late stages of embryo sac development: a critical building block for successful pollen-pistil interactions.</title>
        <authorList>
            <person name="Liu Y."/>
            <person name="Joly V."/>
            <person name="Sabar M."/>
            <person name="Matton D.P."/>
        </authorList>
    </citation>
    <scope>NUCLEOTIDE SEQUENCE</scope>
</reference>
<dbReference type="EMBL" id="GEDG01005600">
    <property type="protein sequence ID" value="JAP32860.1"/>
    <property type="molecule type" value="Transcribed_RNA"/>
</dbReference>
<organism evidence="2">
    <name type="scientific">Solanum chacoense</name>
    <name type="common">Chaco potato</name>
    <dbReference type="NCBI Taxonomy" id="4108"/>
    <lineage>
        <taxon>Eukaryota</taxon>
        <taxon>Viridiplantae</taxon>
        <taxon>Streptophyta</taxon>
        <taxon>Embryophyta</taxon>
        <taxon>Tracheophyta</taxon>
        <taxon>Spermatophyta</taxon>
        <taxon>Magnoliopsida</taxon>
        <taxon>eudicotyledons</taxon>
        <taxon>Gunneridae</taxon>
        <taxon>Pentapetalae</taxon>
        <taxon>asterids</taxon>
        <taxon>lamiids</taxon>
        <taxon>Solanales</taxon>
        <taxon>Solanaceae</taxon>
        <taxon>Solanoideae</taxon>
        <taxon>Solaneae</taxon>
        <taxon>Solanum</taxon>
    </lineage>
</organism>
<accession>A0A0V0IJL7</accession>
<proteinExistence type="predicted"/>
<name>A0A0V0IJL7_SOLCH</name>
<protein>
    <submittedName>
        <fullName evidence="2">Putative ovule protein</fullName>
    </submittedName>
</protein>
<sequence length="161" mass="18547">MCSDEVHPIFIFIFFVYLKGLLIFLVEITGKAEMGNHPSQKIPISPMPHSLSTRNGFSDLRMDSPFKTTKWDIKGSDFAVFLNKAKEKSDSAMAADTSLQFKALTRSPCQDTCQGFLIAMIEHSPERKQSIIIAPLQHQQHKERRKRRRRGRRVVARVWMN</sequence>
<feature type="transmembrane region" description="Helical" evidence="1">
    <location>
        <begin position="6"/>
        <end position="26"/>
    </location>
</feature>
<keyword evidence="1" id="KW-0472">Membrane</keyword>
<evidence type="ECO:0000313" key="2">
    <source>
        <dbReference type="EMBL" id="JAP32860.1"/>
    </source>
</evidence>
<keyword evidence="1" id="KW-1133">Transmembrane helix</keyword>
<evidence type="ECO:0000256" key="1">
    <source>
        <dbReference type="SAM" id="Phobius"/>
    </source>
</evidence>